<evidence type="ECO:0000256" key="5">
    <source>
        <dbReference type="SAM" id="SignalP"/>
    </source>
</evidence>
<evidence type="ECO:0000256" key="3">
    <source>
        <dbReference type="PROSITE-ProRule" id="PRU00261"/>
    </source>
</evidence>
<feature type="chain" id="PRO_5025654773" evidence="5">
    <location>
        <begin position="18"/>
        <end position="838"/>
    </location>
</feature>
<dbReference type="Pfam" id="PF00187">
    <property type="entry name" value="Chitin_bind_1"/>
    <property type="match status" value="2"/>
</dbReference>
<dbReference type="SMART" id="SM00270">
    <property type="entry name" value="ChtBD1"/>
    <property type="match status" value="3"/>
</dbReference>
<sequence>MKTLMLAIFGITPLVLANINFTWVQPACSQDDAYNKCLKGQHCIGTSCEADFRLAVPIDSAMERRQVSSPAPPAQVTTDGTCGFHKENTVCGSWPDGECCSLHGWCGSSSAHCGFGCQSGPCQSSNSADAVIQSSQQSTFVLSVTSSQAASIVPEQTATANQSPAVTQPATTDGTCGSANGGTVCGNWSPGSCCSSHGWCGNSPAHCGEGCQSDCSAEPISPSPPETPASPSTSVGSEPTLPLPAFNITNDGSCGNKFGDTHCGNWPQGPCCSMFGFCGADNAHCGPGCQSGPCTDAPIVGVPGPHAAPVNPNPGSFQVVGQSGVPAMHAALLPNGKVVFLDKFENYTQLKLPNGQYAYSSEYDPDTNLAQPLALKTNAFCAGGMHLADGRVVSVGGNAPLTFIDPTVGNGFRGIRYLKRLVYNASLDGQGWSEPGNQLSSPRWYPSVQILPDGRQFVASGSLNGLDPSVAANNNPTFEILDQNGISNGISEIMDILVETQPYYMYPFIHLMKDGNLFVFTAKSSQSFNAELGVISKFPDLLGDYRTYPNTGGSVMLPLSSANNYAPDIIVCGGGPYQDITAPTDASCGRIQPLSSTSPTWELDAMPEGRVMVEANLLLDGTVLWLNGANQGGQGFGEATNPTLESLIYDPNQPLGSRWTTGAVSEIPRLYHSVSLMLPDGAILVAGSGPVEMPLLQPTPQNPFITEFRVERYTPSYLSGDKKNLRPKNVQVLTITGTPTITPGGSAFKLILDLPNYTVKTFQVILYHTGFVTHSLHMGHRMVYLDNTGFKLGDRSQLINVAVPPNSSITPPGYYMLFVLADGVPSIGQFVMVTTQAT</sequence>
<keyword evidence="1 3" id="KW-0147">Chitin-binding</keyword>
<dbReference type="InterPro" id="IPR014756">
    <property type="entry name" value="Ig_E-set"/>
</dbReference>
<dbReference type="Pfam" id="PF07250">
    <property type="entry name" value="Glyoxal_oxid_N"/>
    <property type="match status" value="1"/>
</dbReference>
<accession>A0A6A6URG1</accession>
<dbReference type="PROSITE" id="PS50941">
    <property type="entry name" value="CHIT_BIND_I_2"/>
    <property type="match status" value="3"/>
</dbReference>
<dbReference type="Gene3D" id="2.130.10.80">
    <property type="entry name" value="Galactose oxidase/kelch, beta-propeller"/>
    <property type="match status" value="1"/>
</dbReference>
<evidence type="ECO:0000256" key="1">
    <source>
        <dbReference type="ARBA" id="ARBA00022669"/>
    </source>
</evidence>
<dbReference type="InterPro" id="IPR036861">
    <property type="entry name" value="Endochitinase-like_sf"/>
</dbReference>
<dbReference type="Gene3D" id="2.60.40.10">
    <property type="entry name" value="Immunoglobulins"/>
    <property type="match status" value="1"/>
</dbReference>
<feature type="disulfide bond" evidence="3">
    <location>
        <begin position="193"/>
        <end position="207"/>
    </location>
</feature>
<evidence type="ECO:0000313" key="8">
    <source>
        <dbReference type="Proteomes" id="UP000799302"/>
    </source>
</evidence>
<dbReference type="Pfam" id="PF09118">
    <property type="entry name" value="GO-like_E_set"/>
    <property type="match status" value="1"/>
</dbReference>
<feature type="domain" description="Chitin-binding type-1" evidence="6">
    <location>
        <begin position="173"/>
        <end position="217"/>
    </location>
</feature>
<dbReference type="GO" id="GO:0008061">
    <property type="term" value="F:chitin binding"/>
    <property type="evidence" value="ECO:0007669"/>
    <property type="project" value="UniProtKB-UniRule"/>
</dbReference>
<feature type="region of interest" description="Disordered" evidence="4">
    <location>
        <begin position="218"/>
        <end position="240"/>
    </location>
</feature>
<dbReference type="AlphaFoldDB" id="A0A6A6URG1"/>
<dbReference type="InterPro" id="IPR009880">
    <property type="entry name" value="Glyoxal_oxidase_N"/>
</dbReference>
<dbReference type="PANTHER" id="PTHR32208:SF21">
    <property type="entry name" value="LOW QUALITY PROTEIN: ALDEHYDE OXIDASE GLOX-LIKE"/>
    <property type="match status" value="1"/>
</dbReference>
<dbReference type="PANTHER" id="PTHR32208">
    <property type="entry name" value="SECRETED PROTEIN-RELATED"/>
    <property type="match status" value="1"/>
</dbReference>
<keyword evidence="2 5" id="KW-0732">Signal</keyword>
<feature type="disulfide bond" evidence="3">
    <location>
        <begin position="99"/>
        <end position="113"/>
    </location>
</feature>
<comment type="caution">
    <text evidence="3">Lacks conserved residue(s) required for the propagation of feature annotation.</text>
</comment>
<dbReference type="InterPro" id="IPR011043">
    <property type="entry name" value="Gal_Oxase/kelch_b-propeller"/>
</dbReference>
<dbReference type="Proteomes" id="UP000799302">
    <property type="component" value="Unassembled WGS sequence"/>
</dbReference>
<dbReference type="InterPro" id="IPR013783">
    <property type="entry name" value="Ig-like_fold"/>
</dbReference>
<evidence type="ECO:0000256" key="4">
    <source>
        <dbReference type="SAM" id="MobiDB-lite"/>
    </source>
</evidence>
<dbReference type="Gene3D" id="3.30.60.10">
    <property type="entry name" value="Endochitinase-like"/>
    <property type="match status" value="3"/>
</dbReference>
<feature type="disulfide bond" evidence="3">
    <location>
        <begin position="271"/>
        <end position="285"/>
    </location>
</feature>
<organism evidence="7 8">
    <name type="scientific">Microthyrium microscopicum</name>
    <dbReference type="NCBI Taxonomy" id="703497"/>
    <lineage>
        <taxon>Eukaryota</taxon>
        <taxon>Fungi</taxon>
        <taxon>Dikarya</taxon>
        <taxon>Ascomycota</taxon>
        <taxon>Pezizomycotina</taxon>
        <taxon>Dothideomycetes</taxon>
        <taxon>Dothideomycetes incertae sedis</taxon>
        <taxon>Microthyriales</taxon>
        <taxon>Microthyriaceae</taxon>
        <taxon>Microthyrium</taxon>
    </lineage>
</organism>
<keyword evidence="3" id="KW-1015">Disulfide bond</keyword>
<name>A0A6A6URG1_9PEZI</name>
<keyword evidence="8" id="KW-1185">Reference proteome</keyword>
<dbReference type="OrthoDB" id="2019572at2759"/>
<dbReference type="InterPro" id="IPR037293">
    <property type="entry name" value="Gal_Oxidase_central_sf"/>
</dbReference>
<gene>
    <name evidence="7" type="ORF">BT63DRAFT_449865</name>
</gene>
<feature type="signal peptide" evidence="5">
    <location>
        <begin position="1"/>
        <end position="17"/>
    </location>
</feature>
<dbReference type="InterPro" id="IPR015202">
    <property type="entry name" value="GO-like_E_set"/>
</dbReference>
<feature type="disulfide bond" evidence="3">
    <location>
        <begin position="211"/>
        <end position="215"/>
    </location>
</feature>
<feature type="domain" description="Chitin-binding type-1" evidence="6">
    <location>
        <begin position="251"/>
        <end position="296"/>
    </location>
</feature>
<dbReference type="SUPFAM" id="SSF81296">
    <property type="entry name" value="E set domains"/>
    <property type="match status" value="1"/>
</dbReference>
<protein>
    <submittedName>
        <fullName evidence="7">Galactose oxidase</fullName>
    </submittedName>
</protein>
<dbReference type="CDD" id="cd02851">
    <property type="entry name" value="E_set_GO_C"/>
    <property type="match status" value="1"/>
</dbReference>
<dbReference type="EMBL" id="MU004230">
    <property type="protein sequence ID" value="KAF2674875.1"/>
    <property type="molecule type" value="Genomic_DNA"/>
</dbReference>
<dbReference type="CDD" id="cd11618">
    <property type="entry name" value="ChtBD1_1"/>
    <property type="match status" value="2"/>
</dbReference>
<evidence type="ECO:0000259" key="6">
    <source>
        <dbReference type="PROSITE" id="PS50941"/>
    </source>
</evidence>
<dbReference type="CDD" id="cd00035">
    <property type="entry name" value="ChtBD1"/>
    <property type="match status" value="1"/>
</dbReference>
<feature type="domain" description="Chitin-binding type-1" evidence="6">
    <location>
        <begin position="79"/>
        <end position="124"/>
    </location>
</feature>
<evidence type="ECO:0000256" key="2">
    <source>
        <dbReference type="ARBA" id="ARBA00022729"/>
    </source>
</evidence>
<evidence type="ECO:0000313" key="7">
    <source>
        <dbReference type="EMBL" id="KAF2674875.1"/>
    </source>
</evidence>
<dbReference type="SUPFAM" id="SSF50965">
    <property type="entry name" value="Galactose oxidase, central domain"/>
    <property type="match status" value="1"/>
</dbReference>
<dbReference type="InterPro" id="IPR001002">
    <property type="entry name" value="Chitin-bd_1"/>
</dbReference>
<dbReference type="SUPFAM" id="SSF57016">
    <property type="entry name" value="Plant lectins/antimicrobial peptides"/>
    <property type="match status" value="3"/>
</dbReference>
<proteinExistence type="predicted"/>
<reference evidence="7" key="1">
    <citation type="journal article" date="2020" name="Stud. Mycol.">
        <title>101 Dothideomycetes genomes: a test case for predicting lifestyles and emergence of pathogens.</title>
        <authorList>
            <person name="Haridas S."/>
            <person name="Albert R."/>
            <person name="Binder M."/>
            <person name="Bloem J."/>
            <person name="Labutti K."/>
            <person name="Salamov A."/>
            <person name="Andreopoulos B."/>
            <person name="Baker S."/>
            <person name="Barry K."/>
            <person name="Bills G."/>
            <person name="Bluhm B."/>
            <person name="Cannon C."/>
            <person name="Castanera R."/>
            <person name="Culley D."/>
            <person name="Daum C."/>
            <person name="Ezra D."/>
            <person name="Gonzalez J."/>
            <person name="Henrissat B."/>
            <person name="Kuo A."/>
            <person name="Liang C."/>
            <person name="Lipzen A."/>
            <person name="Lutzoni F."/>
            <person name="Magnuson J."/>
            <person name="Mondo S."/>
            <person name="Nolan M."/>
            <person name="Ohm R."/>
            <person name="Pangilinan J."/>
            <person name="Park H.-J."/>
            <person name="Ramirez L."/>
            <person name="Alfaro M."/>
            <person name="Sun H."/>
            <person name="Tritt A."/>
            <person name="Yoshinaga Y."/>
            <person name="Zwiers L.-H."/>
            <person name="Turgeon B."/>
            <person name="Goodwin S."/>
            <person name="Spatafora J."/>
            <person name="Crous P."/>
            <person name="Grigoriev I."/>
        </authorList>
    </citation>
    <scope>NUCLEOTIDE SEQUENCE</scope>
    <source>
        <strain evidence="7">CBS 115976</strain>
    </source>
</reference>